<comment type="caution">
    <text evidence="3">The sequence shown here is derived from an EMBL/GenBank/DDBJ whole genome shotgun (WGS) entry which is preliminary data.</text>
</comment>
<accession>A0ABU6Y0F1</accession>
<feature type="chain" id="PRO_5045176263" description="HMG box domain-containing protein" evidence="2">
    <location>
        <begin position="23"/>
        <end position="164"/>
    </location>
</feature>
<evidence type="ECO:0008006" key="5">
    <source>
        <dbReference type="Google" id="ProtNLM"/>
    </source>
</evidence>
<dbReference type="Gene3D" id="1.10.30.10">
    <property type="entry name" value="High mobility group box domain"/>
    <property type="match status" value="1"/>
</dbReference>
<feature type="non-terminal residue" evidence="3">
    <location>
        <position position="164"/>
    </location>
</feature>
<keyword evidence="4" id="KW-1185">Reference proteome</keyword>
<name>A0ABU6Y0F1_9FABA</name>
<evidence type="ECO:0000256" key="1">
    <source>
        <dbReference type="SAM" id="MobiDB-lite"/>
    </source>
</evidence>
<dbReference type="Proteomes" id="UP001341840">
    <property type="component" value="Unassembled WGS sequence"/>
</dbReference>
<feature type="signal peptide" evidence="2">
    <location>
        <begin position="1"/>
        <end position="22"/>
    </location>
</feature>
<evidence type="ECO:0000256" key="2">
    <source>
        <dbReference type="SAM" id="SignalP"/>
    </source>
</evidence>
<sequence>MEHLDLFCVMLSLLHIQTSSTAQQLGSVVPGTIDGKFDGGYIVKVDLGSEQVKGILYHVPISLSQSSNTVGIHGSRNPKKSKLAKHDPSRPKSNRSGYNFFFAQNYASLRPLFHGQERAISKRIGFLWNNLTEAERQESLIATNCATVYHLTKEVSLEVPGPPK</sequence>
<reference evidence="3 4" key="1">
    <citation type="journal article" date="2023" name="Plants (Basel)">
        <title>Bridging the Gap: Combining Genomics and Transcriptomics Approaches to Understand Stylosanthes scabra, an Orphan Legume from the Brazilian Caatinga.</title>
        <authorList>
            <person name="Ferreira-Neto J.R.C."/>
            <person name="da Silva M.D."/>
            <person name="Binneck E."/>
            <person name="de Melo N.F."/>
            <person name="da Silva R.H."/>
            <person name="de Melo A.L.T.M."/>
            <person name="Pandolfi V."/>
            <person name="Bustamante F.O."/>
            <person name="Brasileiro-Vidal A.C."/>
            <person name="Benko-Iseppon A.M."/>
        </authorList>
    </citation>
    <scope>NUCLEOTIDE SEQUENCE [LARGE SCALE GENOMIC DNA]</scope>
    <source>
        <tissue evidence="3">Leaves</tissue>
    </source>
</reference>
<gene>
    <name evidence="3" type="ORF">PIB30_004994</name>
</gene>
<evidence type="ECO:0000313" key="3">
    <source>
        <dbReference type="EMBL" id="MED6203987.1"/>
    </source>
</evidence>
<dbReference type="PANTHER" id="PTHR46691">
    <property type="entry name" value="HIGH MOBILITY GROUP B PROTEIN 9"/>
    <property type="match status" value="1"/>
</dbReference>
<dbReference type="InterPro" id="IPR036910">
    <property type="entry name" value="HMG_box_dom_sf"/>
</dbReference>
<dbReference type="SUPFAM" id="SSF47095">
    <property type="entry name" value="HMG-box"/>
    <property type="match status" value="1"/>
</dbReference>
<proteinExistence type="predicted"/>
<dbReference type="PANTHER" id="PTHR46691:SF6">
    <property type="entry name" value="HIGH MOBILITY GROUP B PROTEIN 10-RELATED"/>
    <property type="match status" value="1"/>
</dbReference>
<organism evidence="3 4">
    <name type="scientific">Stylosanthes scabra</name>
    <dbReference type="NCBI Taxonomy" id="79078"/>
    <lineage>
        <taxon>Eukaryota</taxon>
        <taxon>Viridiplantae</taxon>
        <taxon>Streptophyta</taxon>
        <taxon>Embryophyta</taxon>
        <taxon>Tracheophyta</taxon>
        <taxon>Spermatophyta</taxon>
        <taxon>Magnoliopsida</taxon>
        <taxon>eudicotyledons</taxon>
        <taxon>Gunneridae</taxon>
        <taxon>Pentapetalae</taxon>
        <taxon>rosids</taxon>
        <taxon>fabids</taxon>
        <taxon>Fabales</taxon>
        <taxon>Fabaceae</taxon>
        <taxon>Papilionoideae</taxon>
        <taxon>50 kb inversion clade</taxon>
        <taxon>dalbergioids sensu lato</taxon>
        <taxon>Dalbergieae</taxon>
        <taxon>Pterocarpus clade</taxon>
        <taxon>Stylosanthes</taxon>
    </lineage>
</organism>
<feature type="region of interest" description="Disordered" evidence="1">
    <location>
        <begin position="68"/>
        <end position="95"/>
    </location>
</feature>
<dbReference type="EMBL" id="JASCZI010241665">
    <property type="protein sequence ID" value="MED6203987.1"/>
    <property type="molecule type" value="Genomic_DNA"/>
</dbReference>
<evidence type="ECO:0000313" key="4">
    <source>
        <dbReference type="Proteomes" id="UP001341840"/>
    </source>
</evidence>
<protein>
    <recommendedName>
        <fullName evidence="5">HMG box domain-containing protein</fullName>
    </recommendedName>
</protein>
<keyword evidence="2" id="KW-0732">Signal</keyword>